<reference evidence="1" key="1">
    <citation type="submission" date="2006-10" db="EMBL/GenBank/DDBJ databases">
        <title>Complete sequence of Solibacter usitatus Ellin6076.</title>
        <authorList>
            <consortium name="US DOE Joint Genome Institute"/>
            <person name="Copeland A."/>
            <person name="Lucas S."/>
            <person name="Lapidus A."/>
            <person name="Barry K."/>
            <person name="Detter J.C."/>
            <person name="Glavina del Rio T."/>
            <person name="Hammon N."/>
            <person name="Israni S."/>
            <person name="Dalin E."/>
            <person name="Tice H."/>
            <person name="Pitluck S."/>
            <person name="Thompson L.S."/>
            <person name="Brettin T."/>
            <person name="Bruce D."/>
            <person name="Han C."/>
            <person name="Tapia R."/>
            <person name="Gilna P."/>
            <person name="Schmutz J."/>
            <person name="Larimer F."/>
            <person name="Land M."/>
            <person name="Hauser L."/>
            <person name="Kyrpides N."/>
            <person name="Mikhailova N."/>
            <person name="Janssen P.H."/>
            <person name="Kuske C.R."/>
            <person name="Richardson P."/>
        </authorList>
    </citation>
    <scope>NUCLEOTIDE SEQUENCE</scope>
    <source>
        <strain evidence="1">Ellin6076</strain>
    </source>
</reference>
<dbReference type="EMBL" id="CP000473">
    <property type="protein sequence ID" value="ABJ86331.1"/>
    <property type="molecule type" value="Genomic_DNA"/>
</dbReference>
<name>Q01VI4_SOLUE</name>
<evidence type="ECO:0000313" key="1">
    <source>
        <dbReference type="EMBL" id="ABJ86331.1"/>
    </source>
</evidence>
<dbReference type="HOGENOM" id="CLU_1676694_0_0_0"/>
<gene>
    <name evidence="1" type="ordered locus">Acid_5382</name>
</gene>
<dbReference type="KEGG" id="sus:Acid_5382"/>
<proteinExistence type="predicted"/>
<dbReference type="STRING" id="234267.Acid_5382"/>
<dbReference type="eggNOG" id="ENOG503448B">
    <property type="taxonomic scope" value="Bacteria"/>
</dbReference>
<accession>Q01VI4</accession>
<dbReference type="AlphaFoldDB" id="Q01VI4"/>
<protein>
    <submittedName>
        <fullName evidence="1">Uncharacterized protein</fullName>
    </submittedName>
</protein>
<dbReference type="InParanoid" id="Q01VI4"/>
<sequence length="157" mass="18273">MPDLRGAAVRVESAAGLRDRRGPVHAGAFLRERRIALDCTRAEFPRILVHEVAHFAWLRLGNAARRSYENVVSAELRRGTRGELGWSAEWRKIALAEGDEVRRTRRWREYCCESFCDTAAWMYSGLRQHEEFTLGTRGRRARREWFERNVGERALSI</sequence>
<organism evidence="1">
    <name type="scientific">Solibacter usitatus (strain Ellin6076)</name>
    <dbReference type="NCBI Taxonomy" id="234267"/>
    <lineage>
        <taxon>Bacteria</taxon>
        <taxon>Pseudomonadati</taxon>
        <taxon>Acidobacteriota</taxon>
        <taxon>Terriglobia</taxon>
        <taxon>Bryobacterales</taxon>
        <taxon>Solibacteraceae</taxon>
        <taxon>Candidatus Solibacter</taxon>
    </lineage>
</organism>